<sequence length="315" mass="34860">MLTRGEHFASDIEGAMSSLGGPSSKAVLTFLTPAERSRVDAAGQGCYTTMHREDLEQVLVDLRSRPVSAIIVSVARYQQQHAPHMARLVREFPRVPAVALLTANEARTTQALLSLGHQGVRTLVDARDPAGWRDLRQFVAREIPGSIEAVAMQRMRQELTAARPSCLAFFDALFTVPTTLTTVRQLARMLGVMPTTFMSRFFRNGLPAPKKYLALARLVRAAALLENPGYSITQVALLLEYSSPQSFSRHVQGMLDCGAATFRRRYTGESMLQDMCDRVIIPHRHALQTFDPIDSPPPWLTRQDTPVSLALPHAG</sequence>
<organism evidence="4 5">
    <name type="scientific">Gemmatimonas aurantiaca</name>
    <dbReference type="NCBI Taxonomy" id="173480"/>
    <lineage>
        <taxon>Bacteria</taxon>
        <taxon>Pseudomonadati</taxon>
        <taxon>Gemmatimonadota</taxon>
        <taxon>Gemmatimonadia</taxon>
        <taxon>Gemmatimonadales</taxon>
        <taxon>Gemmatimonadaceae</taxon>
        <taxon>Gemmatimonas</taxon>
    </lineage>
</organism>
<gene>
    <name evidence="4" type="ORF">DGD08_17110</name>
</gene>
<evidence type="ECO:0000313" key="4">
    <source>
        <dbReference type="EMBL" id="HCT58923.1"/>
    </source>
</evidence>
<dbReference type="Gene3D" id="1.10.10.60">
    <property type="entry name" value="Homeodomain-like"/>
    <property type="match status" value="1"/>
</dbReference>
<dbReference type="EMBL" id="DPIY01000012">
    <property type="protein sequence ID" value="HCT58923.1"/>
    <property type="molecule type" value="Genomic_DNA"/>
</dbReference>
<dbReference type="InterPro" id="IPR009057">
    <property type="entry name" value="Homeodomain-like_sf"/>
</dbReference>
<keyword evidence="2" id="KW-0804">Transcription</keyword>
<dbReference type="Proteomes" id="UP000264071">
    <property type="component" value="Unassembled WGS sequence"/>
</dbReference>
<evidence type="ECO:0000256" key="2">
    <source>
        <dbReference type="ARBA" id="ARBA00023163"/>
    </source>
</evidence>
<dbReference type="Pfam" id="PF12833">
    <property type="entry name" value="HTH_18"/>
    <property type="match status" value="1"/>
</dbReference>
<accession>A0A3D4VCS8</accession>
<evidence type="ECO:0000259" key="3">
    <source>
        <dbReference type="PROSITE" id="PS01124"/>
    </source>
</evidence>
<dbReference type="SMART" id="SM00342">
    <property type="entry name" value="HTH_ARAC"/>
    <property type="match status" value="1"/>
</dbReference>
<protein>
    <recommendedName>
        <fullName evidence="3">HTH araC/xylS-type domain-containing protein</fullName>
    </recommendedName>
</protein>
<dbReference type="AlphaFoldDB" id="A0A3D4VCS8"/>
<feature type="domain" description="HTH araC/xylS-type" evidence="3">
    <location>
        <begin position="182"/>
        <end position="265"/>
    </location>
</feature>
<proteinExistence type="predicted"/>
<dbReference type="InterPro" id="IPR018060">
    <property type="entry name" value="HTH_AraC"/>
</dbReference>
<name>A0A3D4VCS8_9BACT</name>
<dbReference type="PROSITE" id="PS01124">
    <property type="entry name" value="HTH_ARAC_FAMILY_2"/>
    <property type="match status" value="1"/>
</dbReference>
<comment type="caution">
    <text evidence="4">The sequence shown here is derived from an EMBL/GenBank/DDBJ whole genome shotgun (WGS) entry which is preliminary data.</text>
</comment>
<evidence type="ECO:0000256" key="1">
    <source>
        <dbReference type="ARBA" id="ARBA00023015"/>
    </source>
</evidence>
<dbReference type="GO" id="GO:0043565">
    <property type="term" value="F:sequence-specific DNA binding"/>
    <property type="evidence" value="ECO:0007669"/>
    <property type="project" value="InterPro"/>
</dbReference>
<keyword evidence="1" id="KW-0805">Transcription regulation</keyword>
<reference evidence="4 5" key="1">
    <citation type="journal article" date="2018" name="Nat. Biotechnol.">
        <title>A standardized bacterial taxonomy based on genome phylogeny substantially revises the tree of life.</title>
        <authorList>
            <person name="Parks D.H."/>
            <person name="Chuvochina M."/>
            <person name="Waite D.W."/>
            <person name="Rinke C."/>
            <person name="Skarshewski A."/>
            <person name="Chaumeil P.A."/>
            <person name="Hugenholtz P."/>
        </authorList>
    </citation>
    <scope>NUCLEOTIDE SEQUENCE [LARGE SCALE GENOMIC DNA]</scope>
    <source>
        <strain evidence="4">UBA8844</strain>
    </source>
</reference>
<dbReference type="SUPFAM" id="SSF46689">
    <property type="entry name" value="Homeodomain-like"/>
    <property type="match status" value="1"/>
</dbReference>
<evidence type="ECO:0000313" key="5">
    <source>
        <dbReference type="Proteomes" id="UP000264071"/>
    </source>
</evidence>
<dbReference type="GO" id="GO:0003700">
    <property type="term" value="F:DNA-binding transcription factor activity"/>
    <property type="evidence" value="ECO:0007669"/>
    <property type="project" value="InterPro"/>
</dbReference>